<feature type="domain" description="OmpA-like" evidence="9">
    <location>
        <begin position="107"/>
        <end position="238"/>
    </location>
</feature>
<evidence type="ECO:0000256" key="4">
    <source>
        <dbReference type="ARBA" id="ARBA00022692"/>
    </source>
</evidence>
<dbReference type="EMBL" id="CP003221">
    <property type="protein sequence ID" value="EGJ49520.1"/>
    <property type="molecule type" value="Genomic_DNA"/>
</dbReference>
<evidence type="ECO:0000256" key="3">
    <source>
        <dbReference type="ARBA" id="ARBA00022475"/>
    </source>
</evidence>
<dbReference type="RefSeq" id="WP_014259325.1">
    <property type="nucleotide sequence ID" value="NC_016629.1"/>
</dbReference>
<reference evidence="10 11" key="1">
    <citation type="journal article" date="2011" name="J. Bacteriol.">
        <title>Genome sequence of the mercury-methylating and pleomorphic Desulfovibrio africanus Strain Walvis Bay.</title>
        <authorList>
            <person name="Brown S.D."/>
            <person name="Wall J.D."/>
            <person name="Kucken A.M."/>
            <person name="Gilmour C.C."/>
            <person name="Podar M."/>
            <person name="Brandt C.C."/>
            <person name="Teshima H."/>
            <person name="Detter J.C."/>
            <person name="Han C.S."/>
            <person name="Land M.L."/>
            <person name="Lucas S."/>
            <person name="Han J."/>
            <person name="Pennacchio L."/>
            <person name="Nolan M."/>
            <person name="Pitluck S."/>
            <person name="Woyke T."/>
            <person name="Goodwin L."/>
            <person name="Palumbo A.V."/>
            <person name="Elias D.A."/>
        </authorList>
    </citation>
    <scope>NUCLEOTIDE SEQUENCE [LARGE SCALE GENOMIC DNA]</scope>
    <source>
        <strain evidence="10 11">Walvis Bay</strain>
    </source>
</reference>
<dbReference type="HOGENOM" id="CLU_016890_0_3_7"/>
<dbReference type="PROSITE" id="PS51123">
    <property type="entry name" value="OMPA_2"/>
    <property type="match status" value="1"/>
</dbReference>
<dbReference type="CDD" id="cd07185">
    <property type="entry name" value="OmpA_C-like"/>
    <property type="match status" value="1"/>
</dbReference>
<evidence type="ECO:0000256" key="6">
    <source>
        <dbReference type="ARBA" id="ARBA00023136"/>
    </source>
</evidence>
<dbReference type="Gene3D" id="3.30.1330.60">
    <property type="entry name" value="OmpA-like domain"/>
    <property type="match status" value="1"/>
</dbReference>
<dbReference type="Proteomes" id="UP000007844">
    <property type="component" value="Chromosome"/>
</dbReference>
<dbReference type="STRING" id="690850.Desaf_1180"/>
<dbReference type="InterPro" id="IPR006665">
    <property type="entry name" value="OmpA-like"/>
</dbReference>
<evidence type="ECO:0000259" key="9">
    <source>
        <dbReference type="PROSITE" id="PS51123"/>
    </source>
</evidence>
<gene>
    <name evidence="10" type="ORF">Desaf_1180</name>
</gene>
<dbReference type="AlphaFoldDB" id="F3YXS6"/>
<dbReference type="InterPro" id="IPR050330">
    <property type="entry name" value="Bact_OuterMem_StrucFunc"/>
</dbReference>
<dbReference type="Pfam" id="PF00691">
    <property type="entry name" value="OmpA"/>
    <property type="match status" value="1"/>
</dbReference>
<dbReference type="PANTHER" id="PTHR30329">
    <property type="entry name" value="STATOR ELEMENT OF FLAGELLAR MOTOR COMPLEX"/>
    <property type="match status" value="1"/>
</dbReference>
<dbReference type="GO" id="GO:0005886">
    <property type="term" value="C:plasma membrane"/>
    <property type="evidence" value="ECO:0007669"/>
    <property type="project" value="UniProtKB-SubCell"/>
</dbReference>
<dbReference type="InterPro" id="IPR025713">
    <property type="entry name" value="MotB-like_N_dom"/>
</dbReference>
<dbReference type="PANTHER" id="PTHR30329:SF21">
    <property type="entry name" value="LIPOPROTEIN YIAD-RELATED"/>
    <property type="match status" value="1"/>
</dbReference>
<keyword evidence="4" id="KW-0812">Transmembrane</keyword>
<comment type="similarity">
    <text evidence="2">Belongs to the MotB family.</text>
</comment>
<evidence type="ECO:0000256" key="7">
    <source>
        <dbReference type="PROSITE-ProRule" id="PRU00473"/>
    </source>
</evidence>
<comment type="subcellular location">
    <subcellularLocation>
        <location evidence="1">Cell membrane</location>
        <topology evidence="1">Single-pass membrane protein</topology>
    </subcellularLocation>
</comment>
<proteinExistence type="inferred from homology"/>
<keyword evidence="5" id="KW-1133">Transmembrane helix</keyword>
<dbReference type="InterPro" id="IPR036737">
    <property type="entry name" value="OmpA-like_sf"/>
</dbReference>
<evidence type="ECO:0000256" key="5">
    <source>
        <dbReference type="ARBA" id="ARBA00022989"/>
    </source>
</evidence>
<sequence length="282" mass="32434">MSRRKKSKEEPGIPAWMLTFSDLMTLLLTFFVLLVSMAVIDEQRKLVVLGSIVGTFGASPETENYLARHDERKTREIGPMNDIKDLELLKPLLYEDARDDIRFAENKLIQIMSISSDILFEPGQTKLSERGRDLVGRMAPVLRELPQPFLLAGHTSTLRDELKTEYLDYKPKDGEPNPGWRISLGRAMAMYRELLVHGVPVERMRVEAFADYRPRFGNETAAERRMNRRVDIVLDKRGAPDSGKIRQTQPAEQPKNYMDYQGFRFGYDRQSEPAGTVRPEQE</sequence>
<evidence type="ECO:0000256" key="1">
    <source>
        <dbReference type="ARBA" id="ARBA00004162"/>
    </source>
</evidence>
<protein>
    <submittedName>
        <fullName evidence="10">OmpA/MotB domain protein</fullName>
    </submittedName>
</protein>
<organism evidence="10 11">
    <name type="scientific">Desulfocurvibacter africanus subsp. africanus str. Walvis Bay</name>
    <dbReference type="NCBI Taxonomy" id="690850"/>
    <lineage>
        <taxon>Bacteria</taxon>
        <taxon>Pseudomonadati</taxon>
        <taxon>Thermodesulfobacteriota</taxon>
        <taxon>Desulfovibrionia</taxon>
        <taxon>Desulfovibrionales</taxon>
        <taxon>Desulfovibrionaceae</taxon>
        <taxon>Desulfocurvibacter</taxon>
    </lineage>
</organism>
<dbReference type="SUPFAM" id="SSF103088">
    <property type="entry name" value="OmpA-like"/>
    <property type="match status" value="1"/>
</dbReference>
<evidence type="ECO:0000256" key="2">
    <source>
        <dbReference type="ARBA" id="ARBA00008914"/>
    </source>
</evidence>
<accession>F3YXS6</accession>
<keyword evidence="11" id="KW-1185">Reference proteome</keyword>
<dbReference type="KEGG" id="daf:Desaf_1180"/>
<dbReference type="eggNOG" id="COG1360">
    <property type="taxonomic scope" value="Bacteria"/>
</dbReference>
<keyword evidence="6 7" id="KW-0472">Membrane</keyword>
<keyword evidence="3" id="KW-1003">Cell membrane</keyword>
<evidence type="ECO:0000313" key="10">
    <source>
        <dbReference type="EMBL" id="EGJ49520.1"/>
    </source>
</evidence>
<evidence type="ECO:0000256" key="8">
    <source>
        <dbReference type="SAM" id="MobiDB-lite"/>
    </source>
</evidence>
<evidence type="ECO:0000313" key="11">
    <source>
        <dbReference type="Proteomes" id="UP000007844"/>
    </source>
</evidence>
<feature type="region of interest" description="Disordered" evidence="8">
    <location>
        <begin position="237"/>
        <end position="256"/>
    </location>
</feature>
<dbReference type="Pfam" id="PF13677">
    <property type="entry name" value="MotB_plug"/>
    <property type="match status" value="1"/>
</dbReference>
<name>F3YXS6_DESAF</name>